<organism evidence="2 3">
    <name type="scientific">Elysia marginata</name>
    <dbReference type="NCBI Taxonomy" id="1093978"/>
    <lineage>
        <taxon>Eukaryota</taxon>
        <taxon>Metazoa</taxon>
        <taxon>Spiralia</taxon>
        <taxon>Lophotrochozoa</taxon>
        <taxon>Mollusca</taxon>
        <taxon>Gastropoda</taxon>
        <taxon>Heterobranchia</taxon>
        <taxon>Euthyneura</taxon>
        <taxon>Panpulmonata</taxon>
        <taxon>Sacoglossa</taxon>
        <taxon>Placobranchoidea</taxon>
        <taxon>Plakobranchidae</taxon>
        <taxon>Elysia</taxon>
    </lineage>
</organism>
<protein>
    <submittedName>
        <fullName evidence="2">Uncharacterized protein</fullName>
    </submittedName>
</protein>
<evidence type="ECO:0000313" key="3">
    <source>
        <dbReference type="Proteomes" id="UP000762676"/>
    </source>
</evidence>
<sequence length="103" mass="10350">MDTLARGVFSSLFGSPAGQNTASAISDSDTGDEKSAGKEDAAVAHSDSDTSRDSAIAASDSDTGGDEKLKMDTAIAASLGSSPSEGRPEAVSHHPSSPNQLVR</sequence>
<feature type="compositionally biased region" description="Polar residues" evidence="1">
    <location>
        <begin position="94"/>
        <end position="103"/>
    </location>
</feature>
<feature type="region of interest" description="Disordered" evidence="1">
    <location>
        <begin position="1"/>
        <end position="103"/>
    </location>
</feature>
<dbReference type="EMBL" id="BMAT01007409">
    <property type="protein sequence ID" value="GFR63557.1"/>
    <property type="molecule type" value="Genomic_DNA"/>
</dbReference>
<comment type="caution">
    <text evidence="2">The sequence shown here is derived from an EMBL/GenBank/DDBJ whole genome shotgun (WGS) entry which is preliminary data.</text>
</comment>
<feature type="compositionally biased region" description="Polar residues" evidence="1">
    <location>
        <begin position="17"/>
        <end position="28"/>
    </location>
</feature>
<feature type="compositionally biased region" description="Low complexity" evidence="1">
    <location>
        <begin position="53"/>
        <end position="62"/>
    </location>
</feature>
<name>A0AAV4ERT8_9GAST</name>
<keyword evidence="3" id="KW-1185">Reference proteome</keyword>
<evidence type="ECO:0000313" key="2">
    <source>
        <dbReference type="EMBL" id="GFR63557.1"/>
    </source>
</evidence>
<accession>A0AAV4ERT8</accession>
<feature type="compositionally biased region" description="Basic and acidic residues" evidence="1">
    <location>
        <begin position="31"/>
        <end position="52"/>
    </location>
</feature>
<dbReference type="AlphaFoldDB" id="A0AAV4ERT8"/>
<gene>
    <name evidence="2" type="ORF">ElyMa_003608300</name>
</gene>
<reference evidence="2 3" key="1">
    <citation type="journal article" date="2021" name="Elife">
        <title>Chloroplast acquisition without the gene transfer in kleptoplastic sea slugs, Plakobranchus ocellatus.</title>
        <authorList>
            <person name="Maeda T."/>
            <person name="Takahashi S."/>
            <person name="Yoshida T."/>
            <person name="Shimamura S."/>
            <person name="Takaki Y."/>
            <person name="Nagai Y."/>
            <person name="Toyoda A."/>
            <person name="Suzuki Y."/>
            <person name="Arimoto A."/>
            <person name="Ishii H."/>
            <person name="Satoh N."/>
            <person name="Nishiyama T."/>
            <person name="Hasebe M."/>
            <person name="Maruyama T."/>
            <person name="Minagawa J."/>
            <person name="Obokata J."/>
            <person name="Shigenobu S."/>
        </authorList>
    </citation>
    <scope>NUCLEOTIDE SEQUENCE [LARGE SCALE GENOMIC DNA]</scope>
</reference>
<dbReference type="Proteomes" id="UP000762676">
    <property type="component" value="Unassembled WGS sequence"/>
</dbReference>
<proteinExistence type="predicted"/>
<evidence type="ECO:0000256" key="1">
    <source>
        <dbReference type="SAM" id="MobiDB-lite"/>
    </source>
</evidence>